<dbReference type="EMBL" id="CP136337">
    <property type="protein sequence ID" value="WOB11256.1"/>
    <property type="molecule type" value="Genomic_DNA"/>
</dbReference>
<reference evidence="1 2" key="1">
    <citation type="submission" date="2023-10" db="EMBL/GenBank/DDBJ databases">
        <title>Bacteria for the degradation of biodegradable plastic PBAT(Polybutylene adipate terephthalate).</title>
        <authorList>
            <person name="Weon H.-Y."/>
            <person name="Yeon J."/>
        </authorList>
    </citation>
    <scope>NUCLEOTIDE SEQUENCE [LARGE SCALE GENOMIC DNA]</scope>
    <source>
        <strain evidence="1 2">SBD 7-3</strain>
        <plasmid evidence="1 2">unnamed1</plasmid>
    </source>
</reference>
<geneLocation type="plasmid" evidence="1 2">
    <name>unnamed1</name>
</geneLocation>
<protein>
    <submittedName>
        <fullName evidence="1">Uncharacterized protein</fullName>
    </submittedName>
</protein>
<keyword evidence="2" id="KW-1185">Reference proteome</keyword>
<dbReference type="Proteomes" id="UP001303946">
    <property type="component" value="Plasmid unnamed1"/>
</dbReference>
<organism evidence="1 2">
    <name type="scientific">Piscinibacter gummiphilus</name>
    <dbReference type="NCBI Taxonomy" id="946333"/>
    <lineage>
        <taxon>Bacteria</taxon>
        <taxon>Pseudomonadati</taxon>
        <taxon>Pseudomonadota</taxon>
        <taxon>Betaproteobacteria</taxon>
        <taxon>Burkholderiales</taxon>
        <taxon>Sphaerotilaceae</taxon>
        <taxon>Piscinibacter</taxon>
    </lineage>
</organism>
<accession>A0ABZ0D378</accession>
<name>A0ABZ0D378_9BURK</name>
<gene>
    <name evidence="1" type="ORF">RXV79_26865</name>
</gene>
<dbReference type="RefSeq" id="WP_316704463.1">
    <property type="nucleotide sequence ID" value="NZ_CP136337.1"/>
</dbReference>
<proteinExistence type="predicted"/>
<keyword evidence="1" id="KW-0614">Plasmid</keyword>
<sequence>MESAVPASDQPATKRHDSAAAIVAELMVLVNEAVVASRRDGVLRQSTLLPQALSRVAGMALGLAEEAVMLRHLEARDPRFGLPYSWMRHASLREAIRASIAAEEPPRDDSHHAQ</sequence>
<evidence type="ECO:0000313" key="1">
    <source>
        <dbReference type="EMBL" id="WOB11256.1"/>
    </source>
</evidence>
<evidence type="ECO:0000313" key="2">
    <source>
        <dbReference type="Proteomes" id="UP001303946"/>
    </source>
</evidence>